<sequence length="37" mass="4396">MEEGAESKDNGEKGRFFHDEERKSGKLFGICRFFERK</sequence>
<accession>A0A834T6U0</accession>
<evidence type="ECO:0000313" key="2">
    <source>
        <dbReference type="Proteomes" id="UP000634136"/>
    </source>
</evidence>
<dbReference type="Proteomes" id="UP000634136">
    <property type="component" value="Unassembled WGS sequence"/>
</dbReference>
<dbReference type="EMBL" id="JAAIUW010000009">
    <property type="protein sequence ID" value="KAF7816357.1"/>
    <property type="molecule type" value="Genomic_DNA"/>
</dbReference>
<comment type="caution">
    <text evidence="1">The sequence shown here is derived from an EMBL/GenBank/DDBJ whole genome shotgun (WGS) entry which is preliminary data.</text>
</comment>
<protein>
    <submittedName>
        <fullName evidence="1">Uncharacterized protein</fullName>
    </submittedName>
</protein>
<evidence type="ECO:0000313" key="1">
    <source>
        <dbReference type="EMBL" id="KAF7816357.1"/>
    </source>
</evidence>
<name>A0A834T6U0_9FABA</name>
<proteinExistence type="predicted"/>
<dbReference type="AlphaFoldDB" id="A0A834T6U0"/>
<keyword evidence="2" id="KW-1185">Reference proteome</keyword>
<gene>
    <name evidence="1" type="ORF">G2W53_030326</name>
</gene>
<organism evidence="1 2">
    <name type="scientific">Senna tora</name>
    <dbReference type="NCBI Taxonomy" id="362788"/>
    <lineage>
        <taxon>Eukaryota</taxon>
        <taxon>Viridiplantae</taxon>
        <taxon>Streptophyta</taxon>
        <taxon>Embryophyta</taxon>
        <taxon>Tracheophyta</taxon>
        <taxon>Spermatophyta</taxon>
        <taxon>Magnoliopsida</taxon>
        <taxon>eudicotyledons</taxon>
        <taxon>Gunneridae</taxon>
        <taxon>Pentapetalae</taxon>
        <taxon>rosids</taxon>
        <taxon>fabids</taxon>
        <taxon>Fabales</taxon>
        <taxon>Fabaceae</taxon>
        <taxon>Caesalpinioideae</taxon>
        <taxon>Cassia clade</taxon>
        <taxon>Senna</taxon>
    </lineage>
</organism>
<reference evidence="1" key="1">
    <citation type="submission" date="2020-09" db="EMBL/GenBank/DDBJ databases">
        <title>Genome-Enabled Discovery of Anthraquinone Biosynthesis in Senna tora.</title>
        <authorList>
            <person name="Kang S.-H."/>
            <person name="Pandey R.P."/>
            <person name="Lee C.-M."/>
            <person name="Sim J.-S."/>
            <person name="Jeong J.-T."/>
            <person name="Choi B.-S."/>
            <person name="Jung M."/>
            <person name="Ginzburg D."/>
            <person name="Zhao K."/>
            <person name="Won S.Y."/>
            <person name="Oh T.-J."/>
            <person name="Yu Y."/>
            <person name="Kim N.-H."/>
            <person name="Lee O.R."/>
            <person name="Lee T.-H."/>
            <person name="Bashyal P."/>
            <person name="Kim T.-S."/>
            <person name="Lee W.-H."/>
            <person name="Kawkins C."/>
            <person name="Kim C.-K."/>
            <person name="Kim J.S."/>
            <person name="Ahn B.O."/>
            <person name="Rhee S.Y."/>
            <person name="Sohng J.K."/>
        </authorList>
    </citation>
    <scope>NUCLEOTIDE SEQUENCE</scope>
    <source>
        <tissue evidence="1">Leaf</tissue>
    </source>
</reference>